<feature type="domain" description="CDC48" evidence="3">
    <location>
        <begin position="14"/>
        <end position="72"/>
    </location>
</feature>
<feature type="domain" description="DUF6849" evidence="4">
    <location>
        <begin position="75"/>
        <end position="144"/>
    </location>
</feature>
<dbReference type="Pfam" id="PF20986">
    <property type="entry name" value="DUF6849"/>
    <property type="match status" value="1"/>
</dbReference>
<keyword evidence="1" id="KW-0547">Nucleotide-binding</keyword>
<gene>
    <name evidence="5" type="ORF">TBCH5v1_1397</name>
</gene>
<dbReference type="GeneID" id="10041496"/>
<evidence type="ECO:0000256" key="2">
    <source>
        <dbReference type="ARBA" id="ARBA00022840"/>
    </source>
</evidence>
<dbReference type="Pfam" id="PF02933">
    <property type="entry name" value="CDC48_2"/>
    <property type="match status" value="1"/>
</dbReference>
<dbReference type="RefSeq" id="WP_013467453.1">
    <property type="nucleotide sequence ID" value="NZ_CP013050.1"/>
</dbReference>
<evidence type="ECO:0000313" key="6">
    <source>
        <dbReference type="Proteomes" id="UP000066042"/>
    </source>
</evidence>
<evidence type="ECO:0000313" key="5">
    <source>
        <dbReference type="EMBL" id="ALM75314.1"/>
    </source>
</evidence>
<protein>
    <submittedName>
        <fullName evidence="5">Uncharacterized protein</fullName>
    </submittedName>
</protein>
<accession>A0A0S1XBZ4</accession>
<dbReference type="AlphaFoldDB" id="A0A0S1XBZ4"/>
<dbReference type="Proteomes" id="UP000066042">
    <property type="component" value="Chromosome"/>
</dbReference>
<dbReference type="InterPro" id="IPR029067">
    <property type="entry name" value="CDC48_domain_2-like_sf"/>
</dbReference>
<dbReference type="InterPro" id="IPR004201">
    <property type="entry name" value="Cdc48_dom2"/>
</dbReference>
<dbReference type="GO" id="GO:0005524">
    <property type="term" value="F:ATP binding"/>
    <property type="evidence" value="ECO:0007669"/>
    <property type="project" value="UniProtKB-KW"/>
</dbReference>
<reference evidence="5 6" key="1">
    <citation type="journal article" date="2016" name="Genome Announc.">
        <title>Complete genome sequence of the hyperthermophilic and piezophilic archaeon Thermococcus barophilus Ch5, capable of growth at the expense of hydrogenogenesis from carbon monoxide and formate.</title>
        <authorList>
            <person name="Oger P."/>
            <person name="Sokolova T.G."/>
            <person name="Kozhevnikova D.A."/>
            <person name="Taranov E.A."/>
            <person name="Vannier P."/>
            <person name="Lee H.S."/>
            <person name="Kwon K.K."/>
            <person name="Kang S.G."/>
            <person name="Lee J.H."/>
            <person name="Bonch-Osmolovskaya E.A."/>
            <person name="Lebedinsky A.V."/>
        </authorList>
    </citation>
    <scope>NUCLEOTIDE SEQUENCE [LARGE SCALE GENOMIC DNA]</scope>
    <source>
        <strain evidence="6">Ch5</strain>
    </source>
</reference>
<name>A0A0S1XBZ4_THEBA</name>
<dbReference type="STRING" id="55802.TBCH5v1_1397"/>
<dbReference type="InterPro" id="IPR049295">
    <property type="entry name" value="DUF6849"/>
</dbReference>
<dbReference type="EMBL" id="CP013050">
    <property type="protein sequence ID" value="ALM75314.1"/>
    <property type="molecule type" value="Genomic_DNA"/>
</dbReference>
<evidence type="ECO:0000256" key="1">
    <source>
        <dbReference type="ARBA" id="ARBA00022741"/>
    </source>
</evidence>
<dbReference type="SUPFAM" id="SSF54585">
    <property type="entry name" value="Cdc48 domain 2-like"/>
    <property type="match status" value="1"/>
</dbReference>
<proteinExistence type="predicted"/>
<keyword evidence="2" id="KW-0067">ATP-binding</keyword>
<dbReference type="Gene3D" id="3.10.330.10">
    <property type="match status" value="1"/>
</dbReference>
<dbReference type="Gene3D" id="2.40.10.360">
    <property type="match status" value="1"/>
</dbReference>
<evidence type="ECO:0000259" key="3">
    <source>
        <dbReference type="Pfam" id="PF02933"/>
    </source>
</evidence>
<dbReference type="OMA" id="IYNWSGQ"/>
<evidence type="ECO:0000259" key="4">
    <source>
        <dbReference type="Pfam" id="PF20986"/>
    </source>
</evidence>
<organism evidence="5 6">
    <name type="scientific">Thermococcus barophilus</name>
    <dbReference type="NCBI Taxonomy" id="55802"/>
    <lineage>
        <taxon>Archaea</taxon>
        <taxon>Methanobacteriati</taxon>
        <taxon>Methanobacteriota</taxon>
        <taxon>Thermococci</taxon>
        <taxon>Thermococcales</taxon>
        <taxon>Thermococcaceae</taxon>
        <taxon>Thermococcus</taxon>
    </lineage>
</organism>
<dbReference type="GeneID" id="26136641"/>
<sequence length="144" mass="16767">MRLILKPLFEVELPPEFVDILKAKIKGREIKEGDVIEIDLLGKPLKFEVIYAEPKEFRVREDTKIELSSEKPLTLDFEFNKVVKNIIFLEKSIVLIFEDEVLVLTEDGHKIYNEKFEGLKEVRGTKNILVIVHGEGKKLRLIHI</sequence>